<name>A0A4R8V8U0_9MICO</name>
<dbReference type="InterPro" id="IPR025326">
    <property type="entry name" value="DUF4232"/>
</dbReference>
<dbReference type="AlphaFoldDB" id="A0A4R8V8U0"/>
<feature type="chain" id="PRO_5043568382" evidence="2">
    <location>
        <begin position="26"/>
        <end position="192"/>
    </location>
</feature>
<dbReference type="Pfam" id="PF14016">
    <property type="entry name" value="DUF4232"/>
    <property type="match status" value="1"/>
</dbReference>
<evidence type="ECO:0000259" key="3">
    <source>
        <dbReference type="Pfam" id="PF14016"/>
    </source>
</evidence>
<evidence type="ECO:0000256" key="1">
    <source>
        <dbReference type="SAM" id="MobiDB-lite"/>
    </source>
</evidence>
<dbReference type="OrthoDB" id="3268346at2"/>
<feature type="region of interest" description="Disordered" evidence="1">
    <location>
        <begin position="24"/>
        <end position="46"/>
    </location>
</feature>
<keyword evidence="5" id="KW-1185">Reference proteome</keyword>
<proteinExistence type="predicted"/>
<dbReference type="RefSeq" id="WP_134542221.1">
    <property type="nucleotide sequence ID" value="NZ_JACHBP010000001.1"/>
</dbReference>
<feature type="domain" description="DUF4232" evidence="3">
    <location>
        <begin position="56"/>
        <end position="189"/>
    </location>
</feature>
<gene>
    <name evidence="4" type="ORF">E3N84_03835</name>
</gene>
<sequence>MRYPPVLIVSIAAVALLAGCSTVSASPSPSAPVTAPSSSPSAAEETFTAGAPDGQCLTADLSASIQPASSTAGHIHDVITLTNNGAPCVLEGYPTVAVSSGGSQVGAAAEDDSSAIPAPITLAAGGTAEAQLTAVDIDPGGGPLGDACSLDVGDAVLVTPPHSMIALSVAEAGFPACTSGTPWMTVGPVTGG</sequence>
<evidence type="ECO:0000313" key="5">
    <source>
        <dbReference type="Proteomes" id="UP000298488"/>
    </source>
</evidence>
<accession>A0A4R8V8U0</accession>
<evidence type="ECO:0000313" key="4">
    <source>
        <dbReference type="EMBL" id="TFB79259.1"/>
    </source>
</evidence>
<dbReference type="PROSITE" id="PS51257">
    <property type="entry name" value="PROKAR_LIPOPROTEIN"/>
    <property type="match status" value="1"/>
</dbReference>
<feature type="signal peptide" evidence="2">
    <location>
        <begin position="1"/>
        <end position="25"/>
    </location>
</feature>
<protein>
    <submittedName>
        <fullName evidence="4">DUF4232 domain-containing protein</fullName>
    </submittedName>
</protein>
<evidence type="ECO:0000256" key="2">
    <source>
        <dbReference type="SAM" id="SignalP"/>
    </source>
</evidence>
<dbReference type="EMBL" id="SOFI01000003">
    <property type="protein sequence ID" value="TFB79259.1"/>
    <property type="molecule type" value="Genomic_DNA"/>
</dbReference>
<comment type="caution">
    <text evidence="4">The sequence shown here is derived from an EMBL/GenBank/DDBJ whole genome shotgun (WGS) entry which is preliminary data.</text>
</comment>
<feature type="compositionally biased region" description="Low complexity" evidence="1">
    <location>
        <begin position="24"/>
        <end position="43"/>
    </location>
</feature>
<reference evidence="4 5" key="1">
    <citation type="submission" date="2019-03" db="EMBL/GenBank/DDBJ databases">
        <title>Genomics of glacier-inhabiting Cryobacterium strains.</title>
        <authorList>
            <person name="Liu Q."/>
            <person name="Xin Y.-H."/>
        </authorList>
    </citation>
    <scope>NUCLEOTIDE SEQUENCE [LARGE SCALE GENOMIC DNA]</scope>
    <source>
        <strain evidence="4 5">CGMCC 1.10440</strain>
    </source>
</reference>
<keyword evidence="2" id="KW-0732">Signal</keyword>
<dbReference type="Proteomes" id="UP000298488">
    <property type="component" value="Unassembled WGS sequence"/>
</dbReference>
<organism evidence="4 5">
    <name type="scientific">Terrimesophilobacter mesophilus</name>
    <dbReference type="NCBI Taxonomy" id="433647"/>
    <lineage>
        <taxon>Bacteria</taxon>
        <taxon>Bacillati</taxon>
        <taxon>Actinomycetota</taxon>
        <taxon>Actinomycetes</taxon>
        <taxon>Micrococcales</taxon>
        <taxon>Microbacteriaceae</taxon>
        <taxon>Terrimesophilobacter</taxon>
    </lineage>
</organism>